<dbReference type="EMBL" id="JABJNZ010000022">
    <property type="protein sequence ID" value="MBT4870247.1"/>
    <property type="molecule type" value="Genomic_DNA"/>
</dbReference>
<organism evidence="1 2">
    <name type="scientific">Candidatus Iainarchaeum sp</name>
    <dbReference type="NCBI Taxonomy" id="3101447"/>
    <lineage>
        <taxon>Archaea</taxon>
        <taxon>Candidatus Iainarchaeota</taxon>
        <taxon>Candidatus Iainarchaeia</taxon>
        <taxon>Candidatus Iainarchaeales</taxon>
        <taxon>Candidatus Iainarchaeaceae</taxon>
        <taxon>Candidatus Iainarchaeum</taxon>
    </lineage>
</organism>
<dbReference type="Proteomes" id="UP000722459">
    <property type="component" value="Unassembled WGS sequence"/>
</dbReference>
<comment type="caution">
    <text evidence="1">The sequence shown here is derived from an EMBL/GenBank/DDBJ whole genome shotgun (WGS) entry which is preliminary data.</text>
</comment>
<proteinExistence type="predicted"/>
<gene>
    <name evidence="1" type="ORF">HON47_01600</name>
</gene>
<accession>A0A8T5GEX6</accession>
<sequence length="120" mass="14467">MNKLELMKFRNNCMQKLDRAYRPTRNVIRFSHTETIEHYLQKCKVCYELSKMNIEFICEARFYGGSRADIYVLDKDTAIEILHTEKEENLEKKRKEYPCWVVGIKTEEEITPERVEKLIN</sequence>
<evidence type="ECO:0000313" key="1">
    <source>
        <dbReference type="EMBL" id="MBT4870247.1"/>
    </source>
</evidence>
<name>A0A8T5GEX6_9ARCH</name>
<reference evidence="1" key="1">
    <citation type="journal article" date="2021" name="ISME J.">
        <title>Mercury methylation by metabolically versatile and cosmopolitan marine bacteria.</title>
        <authorList>
            <person name="Lin H."/>
            <person name="Ascher D.B."/>
            <person name="Myung Y."/>
            <person name="Lamborg C.H."/>
            <person name="Hallam S.J."/>
            <person name="Gionfriddo C.M."/>
            <person name="Holt K.E."/>
            <person name="Moreau J.W."/>
        </authorList>
    </citation>
    <scope>NUCLEOTIDE SEQUENCE</scope>
    <source>
        <strain evidence="1">SI075_bin30</strain>
    </source>
</reference>
<protein>
    <submittedName>
        <fullName evidence="1">Uncharacterized protein</fullName>
    </submittedName>
</protein>
<dbReference type="AlphaFoldDB" id="A0A8T5GEX6"/>
<evidence type="ECO:0000313" key="2">
    <source>
        <dbReference type="Proteomes" id="UP000722459"/>
    </source>
</evidence>